<name>A0ABQ8S0S5_PERAM</name>
<feature type="region of interest" description="Disordered" evidence="1">
    <location>
        <begin position="25"/>
        <end position="44"/>
    </location>
</feature>
<dbReference type="PANTHER" id="PTHR47027:SF8">
    <property type="entry name" value="RIBONUCLEASE H"/>
    <property type="match status" value="1"/>
</dbReference>
<reference evidence="3 4" key="1">
    <citation type="journal article" date="2022" name="Allergy">
        <title>Genome assembly and annotation of Periplaneta americana reveal a comprehensive cockroach allergen profile.</title>
        <authorList>
            <person name="Wang L."/>
            <person name="Xiong Q."/>
            <person name="Saelim N."/>
            <person name="Wang L."/>
            <person name="Nong W."/>
            <person name="Wan A.T."/>
            <person name="Shi M."/>
            <person name="Liu X."/>
            <person name="Cao Q."/>
            <person name="Hui J.H.L."/>
            <person name="Sookrung N."/>
            <person name="Leung T.F."/>
            <person name="Tungtrongchitr A."/>
            <person name="Tsui S.K.W."/>
        </authorList>
    </citation>
    <scope>NUCLEOTIDE SEQUENCE [LARGE SCALE GENOMIC DNA]</scope>
    <source>
        <strain evidence="3">PWHHKU_190912</strain>
    </source>
</reference>
<gene>
    <name evidence="3" type="ORF">ANN_25249</name>
</gene>
<evidence type="ECO:0000313" key="3">
    <source>
        <dbReference type="EMBL" id="KAJ4427601.1"/>
    </source>
</evidence>
<organism evidence="3 4">
    <name type="scientific">Periplaneta americana</name>
    <name type="common">American cockroach</name>
    <name type="synonym">Blatta americana</name>
    <dbReference type="NCBI Taxonomy" id="6978"/>
    <lineage>
        <taxon>Eukaryota</taxon>
        <taxon>Metazoa</taxon>
        <taxon>Ecdysozoa</taxon>
        <taxon>Arthropoda</taxon>
        <taxon>Hexapoda</taxon>
        <taxon>Insecta</taxon>
        <taxon>Pterygota</taxon>
        <taxon>Neoptera</taxon>
        <taxon>Polyneoptera</taxon>
        <taxon>Dictyoptera</taxon>
        <taxon>Blattodea</taxon>
        <taxon>Blattoidea</taxon>
        <taxon>Blattidae</taxon>
        <taxon>Blattinae</taxon>
        <taxon>Periplaneta</taxon>
    </lineage>
</organism>
<protein>
    <recommendedName>
        <fullName evidence="2">Reverse transcriptase domain-containing protein</fullName>
    </recommendedName>
</protein>
<keyword evidence="4" id="KW-1185">Reference proteome</keyword>
<feature type="domain" description="Reverse transcriptase" evidence="2">
    <location>
        <begin position="55"/>
        <end position="102"/>
    </location>
</feature>
<accession>A0ABQ8S0S5</accession>
<dbReference type="PANTHER" id="PTHR47027">
    <property type="entry name" value="REVERSE TRANSCRIPTASE DOMAIN-CONTAINING PROTEIN"/>
    <property type="match status" value="1"/>
</dbReference>
<comment type="caution">
    <text evidence="3">The sequence shown here is derived from an EMBL/GenBank/DDBJ whole genome shotgun (WGS) entry which is preliminary data.</text>
</comment>
<dbReference type="Proteomes" id="UP001148838">
    <property type="component" value="Unassembled WGS sequence"/>
</dbReference>
<evidence type="ECO:0000259" key="2">
    <source>
        <dbReference type="Pfam" id="PF00078"/>
    </source>
</evidence>
<evidence type="ECO:0000256" key="1">
    <source>
        <dbReference type="SAM" id="MobiDB-lite"/>
    </source>
</evidence>
<dbReference type="EMBL" id="JAJSOF020000038">
    <property type="protein sequence ID" value="KAJ4427601.1"/>
    <property type="molecule type" value="Genomic_DNA"/>
</dbReference>
<proteinExistence type="predicted"/>
<evidence type="ECO:0000313" key="4">
    <source>
        <dbReference type="Proteomes" id="UP001148838"/>
    </source>
</evidence>
<sequence>MLCVSVATDQKEEKELAGSLAEKKLPSEGCTGRNGERENSSGQKKNMGGVLVGVRIKCIRFADDLVLLTEEEMILRDILLELNDNCEQYGMKINANKTKTMVIGRKITKGKELRKRLVKCFVWSAALYGAEIWTLRRSEEKRLEAFEMWMWRRMESVKWTDRIRNEAVLERVETALRNKDYSVYDEVHGISSEGSNRRIDIIAFKPPSLEGYIIDPTVRFESHEHQPEEVHEEKRNIYEPSISFYKDKYHLESIVITGLMIGARGTIPRFLVDFCKSFGLHKDILRDLTIAALKGSITIFRQSTWLASCWPSMPKAAGSIPGQVDKLISVDLLACKRTTAGQNSGTFGAADITSAVASVAK</sequence>
<dbReference type="Pfam" id="PF00078">
    <property type="entry name" value="RVT_1"/>
    <property type="match status" value="1"/>
</dbReference>
<dbReference type="InterPro" id="IPR000477">
    <property type="entry name" value="RT_dom"/>
</dbReference>